<evidence type="ECO:0000313" key="5">
    <source>
        <dbReference type="EMBL" id="GAA0253613.1"/>
    </source>
</evidence>
<evidence type="ECO:0000259" key="3">
    <source>
        <dbReference type="Pfam" id="PF03816"/>
    </source>
</evidence>
<name>A0ABN0UKR2_9PSEU</name>
<dbReference type="EMBL" id="BAAABU010000021">
    <property type="protein sequence ID" value="GAA0253613.1"/>
    <property type="molecule type" value="Genomic_DNA"/>
</dbReference>
<comment type="similarity">
    <text evidence="1">Belongs to the LytR/CpsA/Psr (LCP) family.</text>
</comment>
<dbReference type="PANTHER" id="PTHR33392">
    <property type="entry name" value="POLYISOPRENYL-TEICHOIC ACID--PEPTIDOGLYCAN TEICHOIC ACID TRANSFERASE TAGU"/>
    <property type="match status" value="1"/>
</dbReference>
<dbReference type="InterPro" id="IPR050922">
    <property type="entry name" value="LytR/CpsA/Psr_CW_biosynth"/>
</dbReference>
<evidence type="ECO:0000256" key="1">
    <source>
        <dbReference type="ARBA" id="ARBA00006068"/>
    </source>
</evidence>
<dbReference type="Pfam" id="PF13399">
    <property type="entry name" value="LytR_C"/>
    <property type="match status" value="1"/>
</dbReference>
<sequence length="780" mass="80998">MDNRPPRPGEPEGFRRRPAPPRAPHPPRAAGDPRRAPADPPRPPRSENRGEPHNRTPEPPRANHDAARGDAPRRDPRAGQDVPPRRPQPGDPRGGTPRGSDQRGGTSRSADARGTTRGNDSRSAARGEDPRGATGRDAGGRSAAGREAGGRGVAGRSAAGGEAGGRGATGREAAGREAGGRSAAGRSGDPRSTPGRSADQRSADQRRADQRRADQRGAAARGEGRSARAGAESRPARAGDAARTTARAGAEGVGRRPGSGPARAETAQAGARPRPTQRPPARRTAPRRGPVKSGNLVGRTVVAFFSVAVLLGTGYAWANFQSLANNLTTTDVIGADGGGERPADGSIDILMVGMDARTDAKGNPLPQHILDELQAGDESAGGLNTDTIILMHIPNDTGKAVAVSFPRDSYVKIAGGYGRHKINSAYGYGKNDAVADLQKKGVTDPAQVEQESKKAGAKNLIQTVQDLTGVTIDHYAEINLVGFYDITKAVGGVDVCLNQATEDEYSGADFAKGPQTIQGRDALAFVRQRYGLLRGDLDRIVRQQVFMAGLAKKMLSAGTLSDPTKLRALIDALTKSIVLDKGWDVLKFATQMKDLSGGNIKFETIPTGNPELVTPEDGTAIEINESEVKRFFKNLGKEPTGTSTAPSVDPSTVTVEVRNASGSGGLAGRVLDALVAKKFVSGGAANADTPMAKSVVRYGQGGEAGAQAVADALGGLDIEQDDDIPAGRARVFVGSDYSGPGTQNLAGAPLVGLDGARRAQPGTSTTEEPPITADGVRCVN</sequence>
<feature type="compositionally biased region" description="Low complexity" evidence="2">
    <location>
        <begin position="132"/>
        <end position="146"/>
    </location>
</feature>
<reference evidence="5 6" key="1">
    <citation type="journal article" date="2019" name="Int. J. Syst. Evol. Microbiol.">
        <title>The Global Catalogue of Microorganisms (GCM) 10K type strain sequencing project: providing services to taxonomists for standard genome sequencing and annotation.</title>
        <authorList>
            <consortium name="The Broad Institute Genomics Platform"/>
            <consortium name="The Broad Institute Genome Sequencing Center for Infectious Disease"/>
            <person name="Wu L."/>
            <person name="Ma J."/>
        </authorList>
    </citation>
    <scope>NUCLEOTIDE SEQUENCE [LARGE SCALE GENOMIC DNA]</scope>
    <source>
        <strain evidence="5 6">JCM 3380</strain>
    </source>
</reference>
<feature type="domain" description="Cell envelope-related transcriptional attenuator" evidence="3">
    <location>
        <begin position="384"/>
        <end position="555"/>
    </location>
</feature>
<dbReference type="InterPro" id="IPR027381">
    <property type="entry name" value="LytR/CpsA/Psr_C"/>
</dbReference>
<dbReference type="Pfam" id="PF03816">
    <property type="entry name" value="LytR_cpsA_psr"/>
    <property type="match status" value="1"/>
</dbReference>
<proteinExistence type="inferred from homology"/>
<gene>
    <name evidence="5" type="ORF">GCM10010492_62850</name>
</gene>
<feature type="region of interest" description="Disordered" evidence="2">
    <location>
        <begin position="1"/>
        <end position="294"/>
    </location>
</feature>
<organism evidence="5 6">
    <name type="scientific">Saccharothrix mutabilis subsp. mutabilis</name>
    <dbReference type="NCBI Taxonomy" id="66855"/>
    <lineage>
        <taxon>Bacteria</taxon>
        <taxon>Bacillati</taxon>
        <taxon>Actinomycetota</taxon>
        <taxon>Actinomycetes</taxon>
        <taxon>Pseudonocardiales</taxon>
        <taxon>Pseudonocardiaceae</taxon>
        <taxon>Saccharothrix</taxon>
    </lineage>
</organism>
<dbReference type="NCBIfam" id="TIGR00350">
    <property type="entry name" value="lytR_cpsA_psr"/>
    <property type="match status" value="1"/>
</dbReference>
<feature type="domain" description="LytR/CpsA/Psr regulator C-terminal" evidence="4">
    <location>
        <begin position="652"/>
        <end position="737"/>
    </location>
</feature>
<evidence type="ECO:0000256" key="2">
    <source>
        <dbReference type="SAM" id="MobiDB-lite"/>
    </source>
</evidence>
<feature type="region of interest" description="Disordered" evidence="2">
    <location>
        <begin position="757"/>
        <end position="780"/>
    </location>
</feature>
<evidence type="ECO:0000259" key="4">
    <source>
        <dbReference type="Pfam" id="PF13399"/>
    </source>
</evidence>
<dbReference type="Gene3D" id="3.40.630.190">
    <property type="entry name" value="LCP protein"/>
    <property type="match status" value="1"/>
</dbReference>
<feature type="compositionally biased region" description="Basic and acidic residues" evidence="2">
    <location>
        <begin position="198"/>
        <end position="215"/>
    </location>
</feature>
<keyword evidence="6" id="KW-1185">Reference proteome</keyword>
<feature type="compositionally biased region" description="Low complexity" evidence="2">
    <location>
        <begin position="216"/>
        <end position="250"/>
    </location>
</feature>
<evidence type="ECO:0000313" key="6">
    <source>
        <dbReference type="Proteomes" id="UP001500416"/>
    </source>
</evidence>
<accession>A0ABN0UKR2</accession>
<feature type="compositionally biased region" description="Basic residues" evidence="2">
    <location>
        <begin position="280"/>
        <end position="290"/>
    </location>
</feature>
<dbReference type="Proteomes" id="UP001500416">
    <property type="component" value="Unassembled WGS sequence"/>
</dbReference>
<feature type="compositionally biased region" description="Basic and acidic residues" evidence="2">
    <location>
        <begin position="1"/>
        <end position="15"/>
    </location>
</feature>
<dbReference type="InterPro" id="IPR004474">
    <property type="entry name" value="LytR_CpsA_psr"/>
</dbReference>
<dbReference type="Gene3D" id="3.30.70.2390">
    <property type="match status" value="1"/>
</dbReference>
<protein>
    <submittedName>
        <fullName evidence="5">Uncharacterized protein</fullName>
    </submittedName>
</protein>
<dbReference type="PANTHER" id="PTHR33392:SF6">
    <property type="entry name" value="POLYISOPRENYL-TEICHOIC ACID--PEPTIDOGLYCAN TEICHOIC ACID TRANSFERASE TAGU"/>
    <property type="match status" value="1"/>
</dbReference>
<feature type="compositionally biased region" description="Basic and acidic residues" evidence="2">
    <location>
        <begin position="119"/>
        <end position="131"/>
    </location>
</feature>
<feature type="compositionally biased region" description="Basic and acidic residues" evidence="2">
    <location>
        <begin position="31"/>
        <end position="78"/>
    </location>
</feature>
<comment type="caution">
    <text evidence="5">The sequence shown here is derived from an EMBL/GenBank/DDBJ whole genome shotgun (WGS) entry which is preliminary data.</text>
</comment>